<dbReference type="AlphaFoldDB" id="A0A3M7T7C2"/>
<keyword evidence="3" id="KW-1185">Reference proteome</keyword>
<reference evidence="2 3" key="1">
    <citation type="journal article" date="2018" name="Sci. Rep.">
        <title>Genomic signatures of local adaptation to the degree of environmental predictability in rotifers.</title>
        <authorList>
            <person name="Franch-Gras L."/>
            <person name="Hahn C."/>
            <person name="Garcia-Roger E.M."/>
            <person name="Carmona M.J."/>
            <person name="Serra M."/>
            <person name="Gomez A."/>
        </authorList>
    </citation>
    <scope>NUCLEOTIDE SEQUENCE [LARGE SCALE GENOMIC DNA]</scope>
    <source>
        <strain evidence="2">HYR1</strain>
    </source>
</reference>
<accession>A0A3M7T7C2</accession>
<name>A0A3M7T7C2_BRAPC</name>
<keyword evidence="1" id="KW-0812">Transmembrane</keyword>
<dbReference type="EMBL" id="REGN01000182">
    <property type="protein sequence ID" value="RNA43728.1"/>
    <property type="molecule type" value="Genomic_DNA"/>
</dbReference>
<proteinExistence type="predicted"/>
<evidence type="ECO:0000256" key="1">
    <source>
        <dbReference type="SAM" id="Phobius"/>
    </source>
</evidence>
<evidence type="ECO:0000313" key="3">
    <source>
        <dbReference type="Proteomes" id="UP000276133"/>
    </source>
</evidence>
<organism evidence="2 3">
    <name type="scientific">Brachionus plicatilis</name>
    <name type="common">Marine rotifer</name>
    <name type="synonym">Brachionus muelleri</name>
    <dbReference type="NCBI Taxonomy" id="10195"/>
    <lineage>
        <taxon>Eukaryota</taxon>
        <taxon>Metazoa</taxon>
        <taxon>Spiralia</taxon>
        <taxon>Gnathifera</taxon>
        <taxon>Rotifera</taxon>
        <taxon>Eurotatoria</taxon>
        <taxon>Monogononta</taxon>
        <taxon>Pseudotrocha</taxon>
        <taxon>Ploima</taxon>
        <taxon>Brachionidae</taxon>
        <taxon>Brachionus</taxon>
    </lineage>
</organism>
<feature type="transmembrane region" description="Helical" evidence="1">
    <location>
        <begin position="45"/>
        <end position="63"/>
    </location>
</feature>
<gene>
    <name evidence="2" type="ORF">BpHYR1_016994</name>
</gene>
<dbReference type="Proteomes" id="UP000276133">
    <property type="component" value="Unassembled WGS sequence"/>
</dbReference>
<evidence type="ECO:0000313" key="2">
    <source>
        <dbReference type="EMBL" id="RNA43728.1"/>
    </source>
</evidence>
<protein>
    <submittedName>
        <fullName evidence="2">Uncharacterized protein</fullName>
    </submittedName>
</protein>
<feature type="transmembrane region" description="Helical" evidence="1">
    <location>
        <begin position="21"/>
        <end position="39"/>
    </location>
</feature>
<keyword evidence="1" id="KW-1133">Transmembrane helix</keyword>
<sequence length="69" mass="8218">MHTIKKYLIKKCNKLQSFCRAWNSVVPNLYNIVLFIEPFLHNTKINYSIFTFCTLILQAFSYLELNTLI</sequence>
<keyword evidence="1" id="KW-0472">Membrane</keyword>
<comment type="caution">
    <text evidence="2">The sequence shown here is derived from an EMBL/GenBank/DDBJ whole genome shotgun (WGS) entry which is preliminary data.</text>
</comment>